<name>B9RC78_RICCO</name>
<dbReference type="EMBL" id="EQ973774">
    <property type="protein sequence ID" value="EEF51149.1"/>
    <property type="molecule type" value="Genomic_DNA"/>
</dbReference>
<protein>
    <submittedName>
        <fullName evidence="1">Uncharacterized protein</fullName>
    </submittedName>
</protein>
<dbReference type="AlphaFoldDB" id="B9RC78"/>
<dbReference type="InParanoid" id="B9RC78"/>
<reference evidence="2" key="1">
    <citation type="journal article" date="2010" name="Nat. Biotechnol.">
        <title>Draft genome sequence of the oilseed species Ricinus communis.</title>
        <authorList>
            <person name="Chan A.P."/>
            <person name="Crabtree J."/>
            <person name="Zhao Q."/>
            <person name="Lorenzi H."/>
            <person name="Orvis J."/>
            <person name="Puiu D."/>
            <person name="Melake-Berhan A."/>
            <person name="Jones K.M."/>
            <person name="Redman J."/>
            <person name="Chen G."/>
            <person name="Cahoon E.B."/>
            <person name="Gedil M."/>
            <person name="Stanke M."/>
            <person name="Haas B.J."/>
            <person name="Wortman J.R."/>
            <person name="Fraser-Liggett C.M."/>
            <person name="Ravel J."/>
            <person name="Rabinowicz P.D."/>
        </authorList>
    </citation>
    <scope>NUCLEOTIDE SEQUENCE [LARGE SCALE GENOMIC DNA]</scope>
    <source>
        <strain evidence="2">cv. Hale</strain>
    </source>
</reference>
<dbReference type="Proteomes" id="UP000008311">
    <property type="component" value="Unassembled WGS sequence"/>
</dbReference>
<sequence>MAVLVSHDDDGSSAWVAAAENFWLFHSAVKESNEMESFGSQRRHLVLMR</sequence>
<evidence type="ECO:0000313" key="2">
    <source>
        <dbReference type="Proteomes" id="UP000008311"/>
    </source>
</evidence>
<gene>
    <name evidence="1" type="ORF">RCOM_1686070</name>
</gene>
<evidence type="ECO:0000313" key="1">
    <source>
        <dbReference type="EMBL" id="EEF51149.1"/>
    </source>
</evidence>
<accession>B9RC78</accession>
<keyword evidence="2" id="KW-1185">Reference proteome</keyword>
<proteinExistence type="predicted"/>
<organism evidence="1 2">
    <name type="scientific">Ricinus communis</name>
    <name type="common">Castor bean</name>
    <dbReference type="NCBI Taxonomy" id="3988"/>
    <lineage>
        <taxon>Eukaryota</taxon>
        <taxon>Viridiplantae</taxon>
        <taxon>Streptophyta</taxon>
        <taxon>Embryophyta</taxon>
        <taxon>Tracheophyta</taxon>
        <taxon>Spermatophyta</taxon>
        <taxon>Magnoliopsida</taxon>
        <taxon>eudicotyledons</taxon>
        <taxon>Gunneridae</taxon>
        <taxon>Pentapetalae</taxon>
        <taxon>rosids</taxon>
        <taxon>fabids</taxon>
        <taxon>Malpighiales</taxon>
        <taxon>Euphorbiaceae</taxon>
        <taxon>Acalyphoideae</taxon>
        <taxon>Acalypheae</taxon>
        <taxon>Ricinus</taxon>
    </lineage>
</organism>